<evidence type="ECO:0000256" key="1">
    <source>
        <dbReference type="ARBA" id="ARBA00022741"/>
    </source>
</evidence>
<dbReference type="InterPro" id="IPR027417">
    <property type="entry name" value="P-loop_NTPase"/>
</dbReference>
<sequence length="69" mass="6966">GSVKIENASFDWKSESGTPASEKSTLSGVNLNVEPGQLIAVVGPVGCGKSSMLSAILGEMNKSEGSVVV</sequence>
<name>A0A915LA63_ROMCU</name>
<evidence type="ECO:0000256" key="3">
    <source>
        <dbReference type="SAM" id="MobiDB-lite"/>
    </source>
</evidence>
<evidence type="ECO:0000313" key="5">
    <source>
        <dbReference type="Proteomes" id="UP000887565"/>
    </source>
</evidence>
<dbReference type="Gene3D" id="3.40.50.300">
    <property type="entry name" value="P-loop containing nucleotide triphosphate hydrolases"/>
    <property type="match status" value="1"/>
</dbReference>
<dbReference type="GO" id="GO:0005524">
    <property type="term" value="F:ATP binding"/>
    <property type="evidence" value="ECO:0007669"/>
    <property type="project" value="UniProtKB-KW"/>
</dbReference>
<evidence type="ECO:0000313" key="6">
    <source>
        <dbReference type="WBParaSite" id="nRc.2.0.1.t48010-RA"/>
    </source>
</evidence>
<feature type="compositionally biased region" description="Polar residues" evidence="3">
    <location>
        <begin position="15"/>
        <end position="25"/>
    </location>
</feature>
<dbReference type="PANTHER" id="PTHR24223">
    <property type="entry name" value="ATP-BINDING CASSETTE SUB-FAMILY C"/>
    <property type="match status" value="1"/>
</dbReference>
<dbReference type="GO" id="GO:0042626">
    <property type="term" value="F:ATPase-coupled transmembrane transporter activity"/>
    <property type="evidence" value="ECO:0007669"/>
    <property type="project" value="TreeGrafter"/>
</dbReference>
<proteinExistence type="predicted"/>
<dbReference type="InterPro" id="IPR003439">
    <property type="entry name" value="ABC_transporter-like_ATP-bd"/>
</dbReference>
<feature type="region of interest" description="Disordered" evidence="3">
    <location>
        <begin position="1"/>
        <end position="25"/>
    </location>
</feature>
<dbReference type="SUPFAM" id="SSF52540">
    <property type="entry name" value="P-loop containing nucleoside triphosphate hydrolases"/>
    <property type="match status" value="1"/>
</dbReference>
<keyword evidence="1" id="KW-0547">Nucleotide-binding</keyword>
<keyword evidence="5" id="KW-1185">Reference proteome</keyword>
<dbReference type="GO" id="GO:0016887">
    <property type="term" value="F:ATP hydrolysis activity"/>
    <property type="evidence" value="ECO:0007669"/>
    <property type="project" value="InterPro"/>
</dbReference>
<organism evidence="5 6">
    <name type="scientific">Romanomermis culicivorax</name>
    <name type="common">Nematode worm</name>
    <dbReference type="NCBI Taxonomy" id="13658"/>
    <lineage>
        <taxon>Eukaryota</taxon>
        <taxon>Metazoa</taxon>
        <taxon>Ecdysozoa</taxon>
        <taxon>Nematoda</taxon>
        <taxon>Enoplea</taxon>
        <taxon>Dorylaimia</taxon>
        <taxon>Mermithida</taxon>
        <taxon>Mermithoidea</taxon>
        <taxon>Mermithidae</taxon>
        <taxon>Romanomermis</taxon>
    </lineage>
</organism>
<dbReference type="WBParaSite" id="nRc.2.0.1.t48010-RA">
    <property type="protein sequence ID" value="nRc.2.0.1.t48010-RA"/>
    <property type="gene ID" value="nRc.2.0.1.g48010"/>
</dbReference>
<evidence type="ECO:0000256" key="2">
    <source>
        <dbReference type="ARBA" id="ARBA00022840"/>
    </source>
</evidence>
<dbReference type="AlphaFoldDB" id="A0A915LA63"/>
<evidence type="ECO:0000259" key="4">
    <source>
        <dbReference type="Pfam" id="PF00005"/>
    </source>
</evidence>
<keyword evidence="2" id="KW-0067">ATP-binding</keyword>
<feature type="domain" description="ABC transporter" evidence="4">
    <location>
        <begin position="26"/>
        <end position="67"/>
    </location>
</feature>
<dbReference type="GO" id="GO:0016020">
    <property type="term" value="C:membrane"/>
    <property type="evidence" value="ECO:0007669"/>
    <property type="project" value="TreeGrafter"/>
</dbReference>
<reference evidence="6" key="1">
    <citation type="submission" date="2022-11" db="UniProtKB">
        <authorList>
            <consortium name="WormBaseParasite"/>
        </authorList>
    </citation>
    <scope>IDENTIFICATION</scope>
</reference>
<dbReference type="InterPro" id="IPR050173">
    <property type="entry name" value="ABC_transporter_C-like"/>
</dbReference>
<accession>A0A915LA63</accession>
<dbReference type="Pfam" id="PF00005">
    <property type="entry name" value="ABC_tran"/>
    <property type="match status" value="1"/>
</dbReference>
<dbReference type="Proteomes" id="UP000887565">
    <property type="component" value="Unplaced"/>
</dbReference>
<protein>
    <submittedName>
        <fullName evidence="6">ABC transporter domain-containing protein</fullName>
    </submittedName>
</protein>